<feature type="compositionally biased region" description="Acidic residues" evidence="1">
    <location>
        <begin position="37"/>
        <end position="51"/>
    </location>
</feature>
<dbReference type="Proteomes" id="UP000265515">
    <property type="component" value="Unassembled WGS sequence"/>
</dbReference>
<name>A0A388KS87_CHABU</name>
<comment type="caution">
    <text evidence="3">The sequence shown here is derived from an EMBL/GenBank/DDBJ whole genome shotgun (WGS) entry which is preliminary data.</text>
</comment>
<evidence type="ECO:0000256" key="2">
    <source>
        <dbReference type="SAM" id="Phobius"/>
    </source>
</evidence>
<keyword evidence="2" id="KW-0472">Membrane</keyword>
<proteinExistence type="predicted"/>
<gene>
    <name evidence="3" type="ORF">CBR_g12619</name>
</gene>
<evidence type="ECO:0000313" key="4">
    <source>
        <dbReference type="Proteomes" id="UP000265515"/>
    </source>
</evidence>
<feature type="transmembrane region" description="Helical" evidence="2">
    <location>
        <begin position="146"/>
        <end position="168"/>
    </location>
</feature>
<feature type="compositionally biased region" description="Basic and acidic residues" evidence="1">
    <location>
        <begin position="21"/>
        <end position="36"/>
    </location>
</feature>
<reference evidence="3 4" key="1">
    <citation type="journal article" date="2018" name="Cell">
        <title>The Chara Genome: Secondary Complexity and Implications for Plant Terrestrialization.</title>
        <authorList>
            <person name="Nishiyama T."/>
            <person name="Sakayama H."/>
            <person name="Vries J.D."/>
            <person name="Buschmann H."/>
            <person name="Saint-Marcoux D."/>
            <person name="Ullrich K.K."/>
            <person name="Haas F.B."/>
            <person name="Vanderstraeten L."/>
            <person name="Becker D."/>
            <person name="Lang D."/>
            <person name="Vosolsobe S."/>
            <person name="Rombauts S."/>
            <person name="Wilhelmsson P.K.I."/>
            <person name="Janitza P."/>
            <person name="Kern R."/>
            <person name="Heyl A."/>
            <person name="Rumpler F."/>
            <person name="Villalobos L.I.A.C."/>
            <person name="Clay J.M."/>
            <person name="Skokan R."/>
            <person name="Toyoda A."/>
            <person name="Suzuki Y."/>
            <person name="Kagoshima H."/>
            <person name="Schijlen E."/>
            <person name="Tajeshwar N."/>
            <person name="Catarino B."/>
            <person name="Hetherington A.J."/>
            <person name="Saltykova A."/>
            <person name="Bonnot C."/>
            <person name="Breuninger H."/>
            <person name="Symeonidi A."/>
            <person name="Radhakrishnan G.V."/>
            <person name="Van Nieuwerburgh F."/>
            <person name="Deforce D."/>
            <person name="Chang C."/>
            <person name="Karol K.G."/>
            <person name="Hedrich R."/>
            <person name="Ulvskov P."/>
            <person name="Glockner G."/>
            <person name="Delwiche C.F."/>
            <person name="Petrasek J."/>
            <person name="Van de Peer Y."/>
            <person name="Friml J."/>
            <person name="Beilby M."/>
            <person name="Dolan L."/>
            <person name="Kohara Y."/>
            <person name="Sugano S."/>
            <person name="Fujiyama A."/>
            <person name="Delaux P.-M."/>
            <person name="Quint M."/>
            <person name="TheiBen G."/>
            <person name="Hagemann M."/>
            <person name="Harholt J."/>
            <person name="Dunand C."/>
            <person name="Zachgo S."/>
            <person name="Langdale J."/>
            <person name="Maumus F."/>
            <person name="Straeten D.V.D."/>
            <person name="Gould S.B."/>
            <person name="Rensing S.A."/>
        </authorList>
    </citation>
    <scope>NUCLEOTIDE SEQUENCE [LARGE SCALE GENOMIC DNA]</scope>
    <source>
        <strain evidence="3 4">S276</strain>
    </source>
</reference>
<evidence type="ECO:0000313" key="3">
    <source>
        <dbReference type="EMBL" id="GBG72899.1"/>
    </source>
</evidence>
<sequence>MFSFGEADSEYGSMGDDGDANEARRDNDEKGACIRDYDEDGNGDDDDDNEDVECHLSSSAHAVDERRHKPVKVKDARASWKIGSTSMTPLLNQQRQRQQQDAAAAAAGGGRRGWPVAKDEGSVLLLLFSSSALSKKTSVFLAPKSLIAYVLATTLFLGVICGIVLPYLGLGRTHSVLLSGARSSNSSSSSSSSNRWFSSYFSFRGTGQVVGAEEEAVAVPVAREGTTTGAGSDHYQMGPISAVSFERRKTCNPYSVYGRLVGGTWRPFRSDCPSSEVLPILRRQYWGNRSVQLQGQSGVAATAPGITTPELLPWLVGRTIVLVGDSQDRNAVHDVCLFIGATESMHSWNGSAGSCVAPMGCPRVCRVAAYNLTIMSFFVYGLTQNESIPWTETHKESWEPVLIENRLRQLLAPFLCALRLWPDLIVLNSGLWDLANWGREAAFSGVRLAGTGTLLNPILPSEVRDLVVPDSELLWWLSAAKHRFVGTVREIFPDVPLAWRTTPFVDVRLETVGWQGAMGLDHVSLPGLSADVAHGPYQVVYVDALNQAALQLTEDSATIADVAADNFSVSEPVTLPSGQVAAAVPRMLASEPQRKVKTHAPLTLLDWNKLIRGRWELVKEGLHYQSLGYTLYLEMVLHHVRWLYDNSLVQHLAKDPPQDVCQIYRLVQFADGSRENNPAAYATRRAST</sequence>
<evidence type="ECO:0000256" key="1">
    <source>
        <dbReference type="SAM" id="MobiDB-lite"/>
    </source>
</evidence>
<dbReference type="Gramene" id="GBG72899">
    <property type="protein sequence ID" value="GBG72899"/>
    <property type="gene ID" value="CBR_g12619"/>
</dbReference>
<accession>A0A388KS87</accession>
<keyword evidence="2" id="KW-0812">Transmembrane</keyword>
<feature type="region of interest" description="Disordered" evidence="1">
    <location>
        <begin position="1"/>
        <end position="71"/>
    </location>
</feature>
<dbReference type="OrthoDB" id="2588793at2759"/>
<feature type="compositionally biased region" description="Low complexity" evidence="1">
    <location>
        <begin position="93"/>
        <end position="106"/>
    </location>
</feature>
<keyword evidence="2" id="KW-1133">Transmembrane helix</keyword>
<feature type="compositionally biased region" description="Basic and acidic residues" evidence="1">
    <location>
        <begin position="62"/>
        <end position="71"/>
    </location>
</feature>
<keyword evidence="4" id="KW-1185">Reference proteome</keyword>
<dbReference type="AlphaFoldDB" id="A0A388KS87"/>
<organism evidence="3 4">
    <name type="scientific">Chara braunii</name>
    <name type="common">Braun's stonewort</name>
    <dbReference type="NCBI Taxonomy" id="69332"/>
    <lineage>
        <taxon>Eukaryota</taxon>
        <taxon>Viridiplantae</taxon>
        <taxon>Streptophyta</taxon>
        <taxon>Charophyceae</taxon>
        <taxon>Charales</taxon>
        <taxon>Characeae</taxon>
        <taxon>Chara</taxon>
    </lineage>
</organism>
<dbReference type="EMBL" id="BFEA01000173">
    <property type="protein sequence ID" value="GBG72899.1"/>
    <property type="molecule type" value="Genomic_DNA"/>
</dbReference>
<feature type="region of interest" description="Disordered" evidence="1">
    <location>
        <begin position="93"/>
        <end position="113"/>
    </location>
</feature>
<protein>
    <submittedName>
        <fullName evidence="3">Uncharacterized protein</fullName>
    </submittedName>
</protein>